<dbReference type="Proteomes" id="UP000526125">
    <property type="component" value="Unassembled WGS sequence"/>
</dbReference>
<reference evidence="2 3" key="1">
    <citation type="submission" date="2020-05" db="EMBL/GenBank/DDBJ databases">
        <title>Genome Sequencing of Type Strains.</title>
        <authorList>
            <person name="Lemaire J.F."/>
            <person name="Inderbitzin P."/>
            <person name="Gregorio O.A."/>
            <person name="Collins S.B."/>
            <person name="Wespe N."/>
            <person name="Knight-Connoni V."/>
        </authorList>
    </citation>
    <scope>NUCLEOTIDE SEQUENCE [LARGE SCALE GENOMIC DNA]</scope>
    <source>
        <strain evidence="2 3">LMG 21957</strain>
    </source>
</reference>
<gene>
    <name evidence="2" type="ORF">HP552_33255</name>
</gene>
<evidence type="ECO:0000256" key="1">
    <source>
        <dbReference type="SAM" id="Phobius"/>
    </source>
</evidence>
<keyword evidence="3" id="KW-1185">Reference proteome</keyword>
<protein>
    <submittedName>
        <fullName evidence="2">Uncharacterized protein</fullName>
    </submittedName>
</protein>
<keyword evidence="1" id="KW-1133">Transmembrane helix</keyword>
<comment type="caution">
    <text evidence="2">The sequence shown here is derived from an EMBL/GenBank/DDBJ whole genome shotgun (WGS) entry which is preliminary data.</text>
</comment>
<evidence type="ECO:0000313" key="3">
    <source>
        <dbReference type="Proteomes" id="UP000526125"/>
    </source>
</evidence>
<dbReference type="EMBL" id="JABMCB010000206">
    <property type="protein sequence ID" value="NUU80059.1"/>
    <property type="molecule type" value="Genomic_DNA"/>
</dbReference>
<dbReference type="RefSeq" id="WP_175399588.1">
    <property type="nucleotide sequence ID" value="NZ_JABMCB010000206.1"/>
</dbReference>
<sequence length="59" mass="6644">MKAAGYIIMILGVLIWLLGIVLQISNQSQLEKNIILVGQLVFVVGGITQLIIRRKNKRR</sequence>
<evidence type="ECO:0000313" key="2">
    <source>
        <dbReference type="EMBL" id="NUU80059.1"/>
    </source>
</evidence>
<accession>A0A7Y6C5S8</accession>
<keyword evidence="1" id="KW-0812">Transmembrane</keyword>
<keyword evidence="1" id="KW-0472">Membrane</keyword>
<proteinExistence type="predicted"/>
<feature type="transmembrane region" description="Helical" evidence="1">
    <location>
        <begin position="33"/>
        <end position="52"/>
    </location>
</feature>
<organism evidence="2 3">
    <name type="scientific">Paenibacillus xylanilyticus</name>
    <dbReference type="NCBI Taxonomy" id="248903"/>
    <lineage>
        <taxon>Bacteria</taxon>
        <taxon>Bacillati</taxon>
        <taxon>Bacillota</taxon>
        <taxon>Bacilli</taxon>
        <taxon>Bacillales</taxon>
        <taxon>Paenibacillaceae</taxon>
        <taxon>Paenibacillus</taxon>
    </lineage>
</organism>
<name>A0A7Y6C5S8_9BACL</name>
<dbReference type="AlphaFoldDB" id="A0A7Y6C5S8"/>